<feature type="region of interest" description="Disordered" evidence="5">
    <location>
        <begin position="558"/>
        <end position="601"/>
    </location>
</feature>
<feature type="compositionally biased region" description="Polar residues" evidence="5">
    <location>
        <begin position="579"/>
        <end position="601"/>
    </location>
</feature>
<feature type="transmembrane region" description="Helical" evidence="6">
    <location>
        <begin position="148"/>
        <end position="168"/>
    </location>
</feature>
<feature type="transmembrane region" description="Helical" evidence="6">
    <location>
        <begin position="430"/>
        <end position="452"/>
    </location>
</feature>
<dbReference type="GO" id="GO:0016020">
    <property type="term" value="C:membrane"/>
    <property type="evidence" value="ECO:0007669"/>
    <property type="project" value="UniProtKB-SubCell"/>
</dbReference>
<feature type="transmembrane region" description="Helical" evidence="6">
    <location>
        <begin position="482"/>
        <end position="501"/>
    </location>
</feature>
<evidence type="ECO:0000256" key="6">
    <source>
        <dbReference type="SAM" id="Phobius"/>
    </source>
</evidence>
<gene>
    <name evidence="7" type="ORF">FMOSSE_LOCUS8316</name>
</gene>
<keyword evidence="3 6" id="KW-1133">Transmembrane helix</keyword>
<feature type="transmembrane region" description="Helical" evidence="6">
    <location>
        <begin position="254"/>
        <end position="280"/>
    </location>
</feature>
<evidence type="ECO:0000256" key="1">
    <source>
        <dbReference type="ARBA" id="ARBA00004141"/>
    </source>
</evidence>
<dbReference type="Pfam" id="PF13520">
    <property type="entry name" value="AA_permease_2"/>
    <property type="match status" value="1"/>
</dbReference>
<sequence>MSQYRKDLPERKIINRAYGIGMNINSIIGSGIVTAPGIIWNSVKSPGIVLLLWLLGGLVSMAGSLSYVELGVKHKISGGETKYLQTAYPKPKYFISYLFSFMYIFAIRPGITSAVLQSAAQYFWYTINGKQFDIEPNKNGFHLPFSPFWAIKFIAIAMLFFITAYHMINNRMANIINQSLAVIKLITYSIIAIAGICRLFLDWETSRLHWQKPLDGNTDFTAYTSSILLIMFSYEGWNNLNYSLNEFKNVEQELLFSNSISVVIVTLLYLLVNIAFISVVPKEDILNNGKTDQIIAATFFNKLFGGNEVIVRIFTFLIVLSVIGTAASNVWSGSRVIVATARSGFFLKYSHLLRKWHQGRYTPVNALLAQFIWCSLIILFVGSSFTITNFELFSSFSMYSYWIFYFATGIGLLVIRKYKLLESENGLYKVRLPIAGIFILAGLYILIFSFVINVQCPNILPPASDECSKYLKEQRVHKMSPFFISYGFLFIALIFWYYYWWKTTKDEINEKNETNETRSWEMMGEFENKNDEEAVKEKEIKESKEIYGDVEKINDEESIIGEAKVPKGKQKKKDKMFTNDKNPGTTSEYYAEPSGNNFTDQ</sequence>
<keyword evidence="2 6" id="KW-0812">Transmembrane</keyword>
<evidence type="ECO:0000256" key="4">
    <source>
        <dbReference type="ARBA" id="ARBA00023136"/>
    </source>
</evidence>
<name>A0A9N9C2L1_FUNMO</name>
<evidence type="ECO:0000256" key="2">
    <source>
        <dbReference type="ARBA" id="ARBA00022692"/>
    </source>
</evidence>
<keyword evidence="8" id="KW-1185">Reference proteome</keyword>
<evidence type="ECO:0000313" key="8">
    <source>
        <dbReference type="Proteomes" id="UP000789375"/>
    </source>
</evidence>
<accession>A0A9N9C2L1</accession>
<feature type="transmembrane region" description="Helical" evidence="6">
    <location>
        <begin position="93"/>
        <end position="111"/>
    </location>
</feature>
<feature type="transmembrane region" description="Helical" evidence="6">
    <location>
        <begin position="180"/>
        <end position="201"/>
    </location>
</feature>
<reference evidence="7" key="1">
    <citation type="submission" date="2021-06" db="EMBL/GenBank/DDBJ databases">
        <authorList>
            <person name="Kallberg Y."/>
            <person name="Tangrot J."/>
            <person name="Rosling A."/>
        </authorList>
    </citation>
    <scope>NUCLEOTIDE SEQUENCE</scope>
    <source>
        <strain evidence="7">87-6 pot B 2015</strain>
    </source>
</reference>
<organism evidence="7 8">
    <name type="scientific">Funneliformis mosseae</name>
    <name type="common">Endomycorrhizal fungus</name>
    <name type="synonym">Glomus mosseae</name>
    <dbReference type="NCBI Taxonomy" id="27381"/>
    <lineage>
        <taxon>Eukaryota</taxon>
        <taxon>Fungi</taxon>
        <taxon>Fungi incertae sedis</taxon>
        <taxon>Mucoromycota</taxon>
        <taxon>Glomeromycotina</taxon>
        <taxon>Glomeromycetes</taxon>
        <taxon>Glomerales</taxon>
        <taxon>Glomeraceae</taxon>
        <taxon>Funneliformis</taxon>
    </lineage>
</organism>
<comment type="subcellular location">
    <subcellularLocation>
        <location evidence="1">Membrane</location>
        <topology evidence="1">Multi-pass membrane protein</topology>
    </subcellularLocation>
</comment>
<dbReference type="GO" id="GO:0015179">
    <property type="term" value="F:L-amino acid transmembrane transporter activity"/>
    <property type="evidence" value="ECO:0007669"/>
    <property type="project" value="TreeGrafter"/>
</dbReference>
<dbReference type="PANTHER" id="PTHR11785:SF353">
    <property type="entry name" value="METHIONINE TRANSPORTER (EUROFUNG)"/>
    <property type="match status" value="1"/>
</dbReference>
<feature type="transmembrane region" description="Helical" evidence="6">
    <location>
        <begin position="20"/>
        <end position="39"/>
    </location>
</feature>
<feature type="transmembrane region" description="Helical" evidence="6">
    <location>
        <begin position="221"/>
        <end position="242"/>
    </location>
</feature>
<dbReference type="InterPro" id="IPR050598">
    <property type="entry name" value="AminoAcid_Transporter"/>
</dbReference>
<dbReference type="InterPro" id="IPR002293">
    <property type="entry name" value="AA/rel_permease1"/>
</dbReference>
<dbReference type="AlphaFoldDB" id="A0A9N9C2L1"/>
<feature type="transmembrane region" description="Helical" evidence="6">
    <location>
        <begin position="309"/>
        <end position="332"/>
    </location>
</feature>
<evidence type="ECO:0000313" key="7">
    <source>
        <dbReference type="EMBL" id="CAG8588536.1"/>
    </source>
</evidence>
<proteinExistence type="predicted"/>
<dbReference type="PANTHER" id="PTHR11785">
    <property type="entry name" value="AMINO ACID TRANSPORTER"/>
    <property type="match status" value="1"/>
</dbReference>
<evidence type="ECO:0000256" key="3">
    <source>
        <dbReference type="ARBA" id="ARBA00022989"/>
    </source>
</evidence>
<dbReference type="PIRSF" id="PIRSF006060">
    <property type="entry name" value="AA_transporter"/>
    <property type="match status" value="1"/>
</dbReference>
<feature type="transmembrane region" description="Helical" evidence="6">
    <location>
        <begin position="364"/>
        <end position="387"/>
    </location>
</feature>
<feature type="transmembrane region" description="Helical" evidence="6">
    <location>
        <begin position="399"/>
        <end position="418"/>
    </location>
</feature>
<comment type="caution">
    <text evidence="7">The sequence shown here is derived from an EMBL/GenBank/DDBJ whole genome shotgun (WGS) entry which is preliminary data.</text>
</comment>
<feature type="transmembrane region" description="Helical" evidence="6">
    <location>
        <begin position="51"/>
        <end position="72"/>
    </location>
</feature>
<protein>
    <submittedName>
        <fullName evidence="7">15984_t:CDS:1</fullName>
    </submittedName>
</protein>
<dbReference type="EMBL" id="CAJVPP010002134">
    <property type="protein sequence ID" value="CAG8588536.1"/>
    <property type="molecule type" value="Genomic_DNA"/>
</dbReference>
<dbReference type="Gene3D" id="1.20.1740.10">
    <property type="entry name" value="Amino acid/polyamine transporter I"/>
    <property type="match status" value="1"/>
</dbReference>
<evidence type="ECO:0000256" key="5">
    <source>
        <dbReference type="SAM" id="MobiDB-lite"/>
    </source>
</evidence>
<dbReference type="Proteomes" id="UP000789375">
    <property type="component" value="Unassembled WGS sequence"/>
</dbReference>
<keyword evidence="4 6" id="KW-0472">Membrane</keyword>